<dbReference type="EMBL" id="JAVLAQ010000001">
    <property type="protein sequence ID" value="MDT6988819.1"/>
    <property type="molecule type" value="Genomic_DNA"/>
</dbReference>
<proteinExistence type="predicted"/>
<name>A0A241RT16_LACPE</name>
<evidence type="ECO:0000256" key="1">
    <source>
        <dbReference type="SAM" id="Phobius"/>
    </source>
</evidence>
<evidence type="ECO:0000313" key="2">
    <source>
        <dbReference type="EMBL" id="MDF2313757.1"/>
    </source>
</evidence>
<feature type="transmembrane region" description="Helical" evidence="1">
    <location>
        <begin position="12"/>
        <end position="29"/>
    </location>
</feature>
<keyword evidence="1" id="KW-1133">Transmembrane helix</keyword>
<dbReference type="Proteomes" id="UP001263852">
    <property type="component" value="Unassembled WGS sequence"/>
</dbReference>
<evidence type="ECO:0000313" key="6">
    <source>
        <dbReference type="EMBL" id="RMW45582.1"/>
    </source>
</evidence>
<dbReference type="KEGG" id="lpg:BB562_05610"/>
<dbReference type="AlphaFoldDB" id="A0A241RT16"/>
<dbReference type="EMBL" id="PVOB01000420">
    <property type="protein sequence ID" value="PRO88176.1"/>
    <property type="molecule type" value="Genomic_DNA"/>
</dbReference>
<evidence type="ECO:0000313" key="4">
    <source>
        <dbReference type="EMBL" id="MDT7038503.1"/>
    </source>
</evidence>
<protein>
    <submittedName>
        <fullName evidence="4">Uncharacterized protein</fullName>
    </submittedName>
</protein>
<reference evidence="5 7" key="1">
    <citation type="submission" date="2018-03" db="EMBL/GenBank/DDBJ databases">
        <title>Draft Genome Sequences of six Lactobacillus pentosus Strains Isolated from Brines of Traditionally Fermented Spanish-Style Green Table Olives.</title>
        <authorList>
            <person name="Calero-Delgado B."/>
            <person name="Martin-Platero A.M."/>
            <person name="Perez-Pulido A.J."/>
            <person name="Benitez-Cabello A."/>
            <person name="Casimiro-Soriguer C.S."/>
            <person name="Martinez-Bueno M."/>
            <person name="Arroyo-Lopez F.N."/>
            <person name="Rodriguez-Gomez F."/>
            <person name="Bautista-Gallego J."/>
            <person name="Garrido-Fernandez A."/>
            <person name="Jimenez-Diaz R."/>
        </authorList>
    </citation>
    <scope>NUCLEOTIDE SEQUENCE [LARGE SCALE GENOMIC DNA]</scope>
    <source>
        <strain evidence="5 7">IG2</strain>
    </source>
</reference>
<reference evidence="6 8" key="2">
    <citation type="submission" date="2018-10" db="EMBL/GenBank/DDBJ databases">
        <title>Genome sequences of five Lactobacillus pentosus strains isolated from brines of traditionally fermented spanish-style green table olives and differences between them.</title>
        <authorList>
            <person name="Jimenez Diaz R."/>
        </authorList>
    </citation>
    <scope>NUCLEOTIDE SEQUENCE [LARGE SCALE GENOMIC DNA]</scope>
    <source>
        <strain evidence="6 8">IG10</strain>
    </source>
</reference>
<reference evidence="4" key="5">
    <citation type="submission" date="2023-08" db="EMBL/GenBank/DDBJ databases">
        <authorList>
            <person name="Page C.A."/>
            <person name="Perez-Diaz I.M."/>
        </authorList>
    </citation>
    <scope>NUCLEOTIDE SEQUENCE</scope>
    <source>
        <strain evidence="4">1.8.9</strain>
        <strain evidence="3">7.8.46</strain>
    </source>
</reference>
<dbReference type="Proteomes" id="UP000276249">
    <property type="component" value="Unassembled WGS sequence"/>
</dbReference>
<dbReference type="Proteomes" id="UP001151834">
    <property type="component" value="Unassembled WGS sequence"/>
</dbReference>
<keyword evidence="1" id="KW-0812">Transmembrane</keyword>
<dbReference type="Proteomes" id="UP001267003">
    <property type="component" value="Unassembled WGS sequence"/>
</dbReference>
<comment type="caution">
    <text evidence="4">The sequence shown here is derived from an EMBL/GenBank/DDBJ whole genome shotgun (WGS) entry which is preliminary data.</text>
</comment>
<dbReference type="RefSeq" id="WP_021338350.1">
    <property type="nucleotide sequence ID" value="NZ_BJZC01000137.1"/>
</dbReference>
<dbReference type="EMBL" id="RDCJ01000101">
    <property type="protein sequence ID" value="RMW45582.1"/>
    <property type="molecule type" value="Genomic_DNA"/>
</dbReference>
<dbReference type="EMBL" id="JAPEQV010000017">
    <property type="protein sequence ID" value="MDF2313757.1"/>
    <property type="molecule type" value="Genomic_DNA"/>
</dbReference>
<organism evidence="4 9">
    <name type="scientific">Lactiplantibacillus pentosus</name>
    <name type="common">Lactobacillus pentosus</name>
    <dbReference type="NCBI Taxonomy" id="1589"/>
    <lineage>
        <taxon>Bacteria</taxon>
        <taxon>Bacillati</taxon>
        <taxon>Bacillota</taxon>
        <taxon>Bacilli</taxon>
        <taxon>Lactobacillales</taxon>
        <taxon>Lactobacillaceae</taxon>
        <taxon>Lactiplantibacillus</taxon>
    </lineage>
</organism>
<keyword evidence="1" id="KW-0472">Membrane</keyword>
<evidence type="ECO:0000313" key="7">
    <source>
        <dbReference type="Proteomes" id="UP000238378"/>
    </source>
</evidence>
<keyword evidence="7" id="KW-1185">Reference proteome</keyword>
<dbReference type="OrthoDB" id="2309417at2"/>
<evidence type="ECO:0000313" key="9">
    <source>
        <dbReference type="Proteomes" id="UP001263852"/>
    </source>
</evidence>
<dbReference type="EMBL" id="JAVLAO010000001">
    <property type="protein sequence ID" value="MDT7038503.1"/>
    <property type="molecule type" value="Genomic_DNA"/>
</dbReference>
<dbReference type="GeneID" id="49394552"/>
<dbReference type="Proteomes" id="UP000238378">
    <property type="component" value="Unassembled WGS sequence"/>
</dbReference>
<evidence type="ECO:0000313" key="5">
    <source>
        <dbReference type="EMBL" id="PRO88176.1"/>
    </source>
</evidence>
<feature type="transmembrane region" description="Helical" evidence="1">
    <location>
        <begin position="35"/>
        <end position="56"/>
    </location>
</feature>
<gene>
    <name evidence="5" type="ORF">C6Y08_17965</name>
    <name evidence="6" type="ORF">D6U18_11895</name>
    <name evidence="2" type="ORF">OOJ94_13080</name>
    <name evidence="3" type="ORF">RI536_01675</name>
    <name evidence="4" type="ORF">RI555_05740</name>
</gene>
<accession>A0A241RT16</accession>
<reference evidence="2" key="4">
    <citation type="journal article" date="2023" name="Front Nutr">
        <title>Lactiplantibacillus pentosus P2020 protects the hyperuricemia and renal inflammation in mice.</title>
        <authorList>
            <person name="Wang Z."/>
            <person name="Song L."/>
            <person name="Li X."/>
            <person name="Xiao Y."/>
            <person name="Huang Y."/>
            <person name="Zhang Y."/>
            <person name="Li J."/>
            <person name="Li M."/>
            <person name="Ren Z."/>
        </authorList>
    </citation>
    <scope>NUCLEOTIDE SEQUENCE</scope>
    <source>
        <strain evidence="2">P2000</strain>
    </source>
</reference>
<sequence>MKVLNRHWQVIEWASTVVLVACTLGYQHQLLSKPWSLVIGGIALGCYWLVVLPRLFRRA</sequence>
<evidence type="ECO:0000313" key="3">
    <source>
        <dbReference type="EMBL" id="MDT6988819.1"/>
    </source>
</evidence>
<reference evidence="2" key="3">
    <citation type="submission" date="2022-11" db="EMBL/GenBank/DDBJ databases">
        <authorList>
            <person name="Wang Z."/>
        </authorList>
    </citation>
    <scope>NUCLEOTIDE SEQUENCE</scope>
    <source>
        <strain evidence="2">P2000</strain>
    </source>
</reference>
<evidence type="ECO:0000313" key="8">
    <source>
        <dbReference type="Proteomes" id="UP000276249"/>
    </source>
</evidence>